<protein>
    <recommendedName>
        <fullName evidence="2">LicD/FKTN/FKRP nucleotidyltransferase domain-containing protein</fullName>
    </recommendedName>
</protein>
<dbReference type="Pfam" id="PF04991">
    <property type="entry name" value="LicD"/>
    <property type="match status" value="1"/>
</dbReference>
<evidence type="ECO:0000313" key="4">
    <source>
        <dbReference type="Proteomes" id="UP000007800"/>
    </source>
</evidence>
<dbReference type="RefSeq" id="XP_002775344.1">
    <property type="nucleotide sequence ID" value="XM_002775298.1"/>
</dbReference>
<keyword evidence="1" id="KW-0472">Membrane</keyword>
<dbReference type="PANTHER" id="PTHR43404">
    <property type="entry name" value="LIPOPOLYSACCHARIDE CHOLINEPHOSPHOTRANSFERASE LICD"/>
    <property type="match status" value="1"/>
</dbReference>
<feature type="domain" description="LicD/FKTN/FKRP nucleotidyltransferase" evidence="2">
    <location>
        <begin position="59"/>
        <end position="103"/>
    </location>
</feature>
<dbReference type="OMA" id="CDAREFR"/>
<dbReference type="InterPro" id="IPR007074">
    <property type="entry name" value="LicD/FKTN/FKRP_NTP_transf"/>
</dbReference>
<dbReference type="AlphaFoldDB" id="C5L7Y0"/>
<dbReference type="InParanoid" id="C5L7Y0"/>
<dbReference type="InterPro" id="IPR052942">
    <property type="entry name" value="LPS_cholinephosphotransferase"/>
</dbReference>
<dbReference type="PANTHER" id="PTHR43404:SF1">
    <property type="entry name" value="MNN4P"/>
    <property type="match status" value="1"/>
</dbReference>
<feature type="transmembrane region" description="Helical" evidence="1">
    <location>
        <begin position="329"/>
        <end position="352"/>
    </location>
</feature>
<keyword evidence="4" id="KW-1185">Reference proteome</keyword>
<gene>
    <name evidence="3" type="ORF">Pmar_PMAR008594</name>
</gene>
<evidence type="ECO:0000313" key="3">
    <source>
        <dbReference type="EMBL" id="EER07160.1"/>
    </source>
</evidence>
<sequence length="382" mass="42287">MNVTDGVNLTSWPSEEVTIDGTFCMDYDELMEVKSRGDFLKCLTEVTTATTHALDSLGVDAAIIHGSLLGWQRHDRSHIPWDVDADLTIMQSHCQQAFKDHSSERHKNMAALIREYLPIDSYYRVAGIVFGVGSELPPDGWENCDAREFRIIHDYKDVTCHADVFQLLQSNYTGGEECASCPGYNEGFVTTCRELDNSCALYDDFFPMRWDKQDGGDVKVPNRVRAVLGSNFGSLSWELLNLQSVPRNHEFGSSMLVVGRAMMSNETMHTSASLGKLRGPQGAMGETDMPAIAPSISLSENGVNVLASRFIAMNWSTVPQIVMVSSIRAYAVSLTIGSICTMCLILMLYYFFKRNRTDDLSAGVSPGSANSLLNLVDVIKNE</sequence>
<name>C5L7Y0_PERM5</name>
<evidence type="ECO:0000259" key="2">
    <source>
        <dbReference type="Pfam" id="PF04991"/>
    </source>
</evidence>
<dbReference type="GO" id="GO:0009100">
    <property type="term" value="P:glycoprotein metabolic process"/>
    <property type="evidence" value="ECO:0007669"/>
    <property type="project" value="UniProtKB-ARBA"/>
</dbReference>
<organism evidence="4">
    <name type="scientific">Perkinsus marinus (strain ATCC 50983 / TXsc)</name>
    <dbReference type="NCBI Taxonomy" id="423536"/>
    <lineage>
        <taxon>Eukaryota</taxon>
        <taxon>Sar</taxon>
        <taxon>Alveolata</taxon>
        <taxon>Perkinsozoa</taxon>
        <taxon>Perkinsea</taxon>
        <taxon>Perkinsida</taxon>
        <taxon>Perkinsidae</taxon>
        <taxon>Perkinsus</taxon>
    </lineage>
</organism>
<evidence type="ECO:0000256" key="1">
    <source>
        <dbReference type="SAM" id="Phobius"/>
    </source>
</evidence>
<accession>C5L7Y0</accession>
<proteinExistence type="predicted"/>
<dbReference type="Proteomes" id="UP000007800">
    <property type="component" value="Unassembled WGS sequence"/>
</dbReference>
<keyword evidence="1" id="KW-0812">Transmembrane</keyword>
<keyword evidence="1" id="KW-1133">Transmembrane helix</keyword>
<reference evidence="3 4" key="1">
    <citation type="submission" date="2008-07" db="EMBL/GenBank/DDBJ databases">
        <authorList>
            <person name="El-Sayed N."/>
            <person name="Caler E."/>
            <person name="Inman J."/>
            <person name="Amedeo P."/>
            <person name="Hass B."/>
            <person name="Wortman J."/>
        </authorList>
    </citation>
    <scope>NUCLEOTIDE SEQUENCE [LARGE SCALE GENOMIC DNA]</scope>
    <source>
        <strain evidence="4">ATCC 50983 / TXsc</strain>
    </source>
</reference>
<dbReference type="OrthoDB" id="416705at2759"/>
<dbReference type="GeneID" id="9059719"/>
<dbReference type="EMBL" id="GG679984">
    <property type="protein sequence ID" value="EER07160.1"/>
    <property type="molecule type" value="Genomic_DNA"/>
</dbReference>